<dbReference type="Proteomes" id="UP000265618">
    <property type="component" value="Unassembled WGS sequence"/>
</dbReference>
<dbReference type="GO" id="GO:0006606">
    <property type="term" value="P:protein import into nucleus"/>
    <property type="evidence" value="ECO:0007669"/>
    <property type="project" value="TreeGrafter"/>
</dbReference>
<comment type="caution">
    <text evidence="2">The sequence shown here is derived from an EMBL/GenBank/DDBJ whole genome shotgun (WGS) entry which is preliminary data.</text>
</comment>
<dbReference type="InterPro" id="IPR048364">
    <property type="entry name" value="Hikeshi-like_C"/>
</dbReference>
<dbReference type="EMBL" id="BDIP01005735">
    <property type="protein sequence ID" value="GIQ90076.1"/>
    <property type="molecule type" value="Genomic_DNA"/>
</dbReference>
<dbReference type="InterPro" id="IPR031318">
    <property type="entry name" value="OPI10"/>
</dbReference>
<evidence type="ECO:0000313" key="2">
    <source>
        <dbReference type="EMBL" id="GIQ90076.1"/>
    </source>
</evidence>
<dbReference type="GO" id="GO:0005829">
    <property type="term" value="C:cytosol"/>
    <property type="evidence" value="ECO:0007669"/>
    <property type="project" value="TreeGrafter"/>
</dbReference>
<sequence length="103" mass="11791">LSHIHSLTETDTSTAMLGISIEPIGELDAKQHQRTMQLQPSQHQTLDRVAKKMLRNFETYMLSHEAPLVNGTSAIPGTSVSRWANEFDRRIRFNPRFWEGIDT</sequence>
<dbReference type="PANTHER" id="PTHR12925">
    <property type="entry name" value="HIKESHI FAMILY MEMBER"/>
    <property type="match status" value="1"/>
</dbReference>
<reference evidence="2 3" key="1">
    <citation type="journal article" date="2018" name="PLoS ONE">
        <title>The draft genome of Kipferlia bialata reveals reductive genome evolution in fornicate parasites.</title>
        <authorList>
            <person name="Tanifuji G."/>
            <person name="Takabayashi S."/>
            <person name="Kume K."/>
            <person name="Takagi M."/>
            <person name="Nakayama T."/>
            <person name="Kamikawa R."/>
            <person name="Inagaki Y."/>
            <person name="Hashimoto T."/>
        </authorList>
    </citation>
    <scope>NUCLEOTIDE SEQUENCE [LARGE SCALE GENOMIC DNA]</scope>
    <source>
        <strain evidence="2">NY0173</strain>
    </source>
</reference>
<name>A0A9K3D6Z1_9EUKA</name>
<dbReference type="PANTHER" id="PTHR12925:SF0">
    <property type="entry name" value="PROTEIN HIKESHI"/>
    <property type="match status" value="1"/>
</dbReference>
<gene>
    <name evidence="2" type="ORF">KIPB_012726</name>
</gene>
<evidence type="ECO:0000313" key="3">
    <source>
        <dbReference type="Proteomes" id="UP000265618"/>
    </source>
</evidence>
<feature type="domain" description="Hikeshi-like C-terminal" evidence="1">
    <location>
        <begin position="47"/>
        <end position="99"/>
    </location>
</feature>
<accession>A0A9K3D6Z1</accession>
<evidence type="ECO:0000259" key="1">
    <source>
        <dbReference type="Pfam" id="PF21057"/>
    </source>
</evidence>
<protein>
    <recommendedName>
        <fullName evidence="1">Hikeshi-like C-terminal domain-containing protein</fullName>
    </recommendedName>
</protein>
<dbReference type="AlphaFoldDB" id="A0A9K3D6Z1"/>
<dbReference type="Pfam" id="PF21057">
    <property type="entry name" value="Hikeshi-like_C"/>
    <property type="match status" value="1"/>
</dbReference>
<organism evidence="2 3">
    <name type="scientific">Kipferlia bialata</name>
    <dbReference type="NCBI Taxonomy" id="797122"/>
    <lineage>
        <taxon>Eukaryota</taxon>
        <taxon>Metamonada</taxon>
        <taxon>Carpediemonas-like organisms</taxon>
        <taxon>Kipferlia</taxon>
    </lineage>
</organism>
<dbReference type="GO" id="GO:0005634">
    <property type="term" value="C:nucleus"/>
    <property type="evidence" value="ECO:0007669"/>
    <property type="project" value="TreeGrafter"/>
</dbReference>
<dbReference type="OrthoDB" id="10248398at2759"/>
<proteinExistence type="predicted"/>
<keyword evidence="3" id="KW-1185">Reference proteome</keyword>
<dbReference type="GO" id="GO:0061608">
    <property type="term" value="F:nuclear import signal receptor activity"/>
    <property type="evidence" value="ECO:0007669"/>
    <property type="project" value="TreeGrafter"/>
</dbReference>
<feature type="non-terminal residue" evidence="2">
    <location>
        <position position="1"/>
    </location>
</feature>